<dbReference type="SUPFAM" id="SSF57701">
    <property type="entry name" value="Zn2/Cys6 DNA-binding domain"/>
    <property type="match status" value="1"/>
</dbReference>
<keyword evidence="7" id="KW-1185">Reference proteome</keyword>
<evidence type="ECO:0000313" key="7">
    <source>
        <dbReference type="Proteomes" id="UP000193685"/>
    </source>
</evidence>
<feature type="compositionally biased region" description="Polar residues" evidence="3">
    <location>
        <begin position="133"/>
        <end position="148"/>
    </location>
</feature>
<dbReference type="EMBL" id="MCFI01000014">
    <property type="protein sequence ID" value="ORY79815.1"/>
    <property type="molecule type" value="Genomic_DNA"/>
</dbReference>
<evidence type="ECO:0000313" key="6">
    <source>
        <dbReference type="EMBL" id="ORY79815.1"/>
    </source>
</evidence>
<feature type="transmembrane region" description="Helical" evidence="4">
    <location>
        <begin position="476"/>
        <end position="498"/>
    </location>
</feature>
<feature type="domain" description="Zn(2)-C6 fungal-type" evidence="5">
    <location>
        <begin position="29"/>
        <end position="59"/>
    </location>
</feature>
<reference evidence="6 7" key="1">
    <citation type="submission" date="2016-07" db="EMBL/GenBank/DDBJ databases">
        <title>Pervasive Adenine N6-methylation of Active Genes in Fungi.</title>
        <authorList>
            <consortium name="DOE Joint Genome Institute"/>
            <person name="Mondo S.J."/>
            <person name="Dannebaum R.O."/>
            <person name="Kuo R.C."/>
            <person name="Labutti K."/>
            <person name="Haridas S."/>
            <person name="Kuo A."/>
            <person name="Salamov A."/>
            <person name="Ahrendt S.R."/>
            <person name="Lipzen A."/>
            <person name="Sullivan W."/>
            <person name="Andreopoulos W.B."/>
            <person name="Clum A."/>
            <person name="Lindquist E."/>
            <person name="Daum C."/>
            <person name="Ramamoorthy G.K."/>
            <person name="Gryganskyi A."/>
            <person name="Culley D."/>
            <person name="Magnuson J.K."/>
            <person name="James T.Y."/>
            <person name="O'Malley M.A."/>
            <person name="Stajich J.E."/>
            <person name="Spatafora J.W."/>
            <person name="Visel A."/>
            <person name="Grigoriev I.V."/>
        </authorList>
    </citation>
    <scope>NUCLEOTIDE SEQUENCE [LARGE SCALE GENOMIC DNA]</scope>
    <source>
        <strain evidence="6 7">12-1054</strain>
    </source>
</reference>
<dbReference type="SMART" id="SM00066">
    <property type="entry name" value="GAL4"/>
    <property type="match status" value="1"/>
</dbReference>
<dbReference type="InterPro" id="IPR021858">
    <property type="entry name" value="Fun_TF"/>
</dbReference>
<dbReference type="AlphaFoldDB" id="A0A1Y2FAB7"/>
<comment type="subcellular location">
    <subcellularLocation>
        <location evidence="1">Nucleus</location>
    </subcellularLocation>
</comment>
<feature type="region of interest" description="Disordered" evidence="3">
    <location>
        <begin position="1"/>
        <end position="28"/>
    </location>
</feature>
<gene>
    <name evidence="6" type="ORF">BCR37DRAFT_74911</name>
</gene>
<dbReference type="Gene3D" id="4.10.240.10">
    <property type="entry name" value="Zn(2)-C6 fungal-type DNA-binding domain"/>
    <property type="match status" value="1"/>
</dbReference>
<dbReference type="RefSeq" id="XP_040723949.1">
    <property type="nucleotide sequence ID" value="XM_040872458.1"/>
</dbReference>
<dbReference type="STRING" id="56484.A0A1Y2FAB7"/>
<evidence type="ECO:0000256" key="3">
    <source>
        <dbReference type="SAM" id="MobiDB-lite"/>
    </source>
</evidence>
<evidence type="ECO:0000256" key="2">
    <source>
        <dbReference type="ARBA" id="ARBA00023242"/>
    </source>
</evidence>
<dbReference type="Proteomes" id="UP000193685">
    <property type="component" value="Unassembled WGS sequence"/>
</dbReference>
<dbReference type="CDD" id="cd00067">
    <property type="entry name" value="GAL4"/>
    <property type="match status" value="1"/>
</dbReference>
<dbReference type="PROSITE" id="PS00463">
    <property type="entry name" value="ZN2_CY6_FUNGAL_1"/>
    <property type="match status" value="1"/>
</dbReference>
<dbReference type="GeneID" id="63789057"/>
<keyword evidence="4" id="KW-1133">Transmembrane helix</keyword>
<accession>A0A1Y2FAB7</accession>
<keyword evidence="4" id="KW-0812">Transmembrane</keyword>
<evidence type="ECO:0000256" key="1">
    <source>
        <dbReference type="ARBA" id="ARBA00004123"/>
    </source>
</evidence>
<dbReference type="Pfam" id="PF00172">
    <property type="entry name" value="Zn_clus"/>
    <property type="match status" value="1"/>
</dbReference>
<dbReference type="InterPro" id="IPR036864">
    <property type="entry name" value="Zn2-C6_fun-type_DNA-bd_sf"/>
</dbReference>
<evidence type="ECO:0000259" key="5">
    <source>
        <dbReference type="PROSITE" id="PS50048"/>
    </source>
</evidence>
<dbReference type="PANTHER" id="PTHR37534:SF46">
    <property type="entry name" value="ZN(II)2CYS6 TRANSCRIPTION FACTOR (EUROFUNG)"/>
    <property type="match status" value="1"/>
</dbReference>
<proteinExistence type="predicted"/>
<feature type="region of interest" description="Disordered" evidence="3">
    <location>
        <begin position="133"/>
        <end position="153"/>
    </location>
</feature>
<keyword evidence="4" id="KW-0472">Membrane</keyword>
<protein>
    <submittedName>
        <fullName evidence="6">Fungal-specific transcription factor domain-domain-containing protein</fullName>
    </submittedName>
</protein>
<dbReference type="OrthoDB" id="5069333at2759"/>
<dbReference type="GO" id="GO:0000981">
    <property type="term" value="F:DNA-binding transcription factor activity, RNA polymerase II-specific"/>
    <property type="evidence" value="ECO:0007669"/>
    <property type="project" value="InterPro"/>
</dbReference>
<evidence type="ECO:0000256" key="4">
    <source>
        <dbReference type="SAM" id="Phobius"/>
    </source>
</evidence>
<dbReference type="InterPro" id="IPR001138">
    <property type="entry name" value="Zn2Cys6_DnaBD"/>
</dbReference>
<dbReference type="PANTHER" id="PTHR37534">
    <property type="entry name" value="TRANSCRIPTIONAL ACTIVATOR PROTEIN UGA3"/>
    <property type="match status" value="1"/>
</dbReference>
<organism evidence="6 7">
    <name type="scientific">Protomyces lactucae-debilis</name>
    <dbReference type="NCBI Taxonomy" id="2754530"/>
    <lineage>
        <taxon>Eukaryota</taxon>
        <taxon>Fungi</taxon>
        <taxon>Dikarya</taxon>
        <taxon>Ascomycota</taxon>
        <taxon>Taphrinomycotina</taxon>
        <taxon>Taphrinomycetes</taxon>
        <taxon>Taphrinales</taxon>
        <taxon>Protomycetaceae</taxon>
        <taxon>Protomyces</taxon>
    </lineage>
</organism>
<dbReference type="GO" id="GO:0008270">
    <property type="term" value="F:zinc ion binding"/>
    <property type="evidence" value="ECO:0007669"/>
    <property type="project" value="InterPro"/>
</dbReference>
<dbReference type="Pfam" id="PF11951">
    <property type="entry name" value="Fungal_trans_2"/>
    <property type="match status" value="1"/>
</dbReference>
<name>A0A1Y2FAB7_PROLT</name>
<dbReference type="OMA" id="EHMLNFG"/>
<dbReference type="GO" id="GO:0005634">
    <property type="term" value="C:nucleus"/>
    <property type="evidence" value="ECO:0007669"/>
    <property type="project" value="UniProtKB-SubCell"/>
</dbReference>
<keyword evidence="2" id="KW-0539">Nucleus</keyword>
<sequence length="562" mass="62111">MSLDGSGSNGEKVKLNQHGKPIQRRSTDGCQNCKASRVKCDRGKPMCGCCVRRGEQCNYSKIVFNGINRVKNDRRTGRKSVKAKQADLKAASVSSASIPLHVSPSLPQPDHFTFATNVVINPVQRRRSISIGQLLSDSSEDASPTPQAVQDPAEEELQVIGHGVEQCNVLGRQGSIAGLIPSLSPEVSRLLSHRNARLLLDHYMARTVATIHPQQGAQKNNSSTKWFLPIALRYPVVLESILALSGAQLSVDRPEQQTAVLSHKSSSIAQLNQLIRRVANDSKNGRLAYTAEMMAAILTFITLAVSESGTATWELHCQAARNVLKGMSKPEDPRLNYVYFRLLKYVCFAEIARPTLQDLPELVHIQDPSLDAAFGVPSLGLKLSTMISRYAYKIQSGISPSDLAGDLNQLDRLLAVYMQDGAMSASEDDACPEWRTVQDAWRYTVVLFYHRTIFAADLNDPVCQNMLAKILHCMRFMSLTSIYGTALAFTMLTISPLIRDWQVREWFSSMLVTLAASTKTGNFLSIREFARLCWHEIDEGRCQTQVEVNGLAEAHNLVILAA</sequence>
<dbReference type="PROSITE" id="PS50048">
    <property type="entry name" value="ZN2_CY6_FUNGAL_2"/>
    <property type="match status" value="1"/>
</dbReference>
<comment type="caution">
    <text evidence="6">The sequence shown here is derived from an EMBL/GenBank/DDBJ whole genome shotgun (WGS) entry which is preliminary data.</text>
</comment>